<proteinExistence type="predicted"/>
<comment type="caution">
    <text evidence="1">The sequence shown here is derived from an EMBL/GenBank/DDBJ whole genome shotgun (WGS) entry which is preliminary data.</text>
</comment>
<dbReference type="Proteomes" id="UP000255334">
    <property type="component" value="Unassembled WGS sequence"/>
</dbReference>
<evidence type="ECO:0000313" key="2">
    <source>
        <dbReference type="Proteomes" id="UP000255334"/>
    </source>
</evidence>
<dbReference type="PROSITE" id="PS51257">
    <property type="entry name" value="PROKAR_LIPOPROTEIN"/>
    <property type="match status" value="1"/>
</dbReference>
<sequence>MSLGRVWFLLLIMLIAGCSTNSILKDTAMLPPGTGIMVAHVSIFSETSSFKYDALSIKVDKLDGSSIPTTLYPRKRSNLIVIALPAGEYNWATIDLGLYAGSATSYRMPFTIEAGKINYVGDLLLTFTRVNRPDGLPTYKLRIEDQSKVWLPTVASDYPQLSRVYPSVIHLTEDQQPTNQAY</sequence>
<evidence type="ECO:0000313" key="1">
    <source>
        <dbReference type="EMBL" id="RDS84195.1"/>
    </source>
</evidence>
<protein>
    <submittedName>
        <fullName evidence="1">Uncharacterized protein</fullName>
    </submittedName>
</protein>
<reference evidence="1 2" key="1">
    <citation type="submission" date="2018-07" db="EMBL/GenBank/DDBJ databases">
        <title>Dyella monticola sp. nov. and Dyella psychrodurans sp. nov. isolated from monsoon evergreen broad-leaved forest soil of Dinghu Mountain, China.</title>
        <authorList>
            <person name="Gao Z."/>
            <person name="Qiu L."/>
        </authorList>
    </citation>
    <scope>NUCLEOTIDE SEQUENCE [LARGE SCALE GENOMIC DNA]</scope>
    <source>
        <strain evidence="1 2">4MSK11</strain>
    </source>
</reference>
<accession>A0A370X7L2</accession>
<organism evidence="1 2">
    <name type="scientific">Dyella psychrodurans</name>
    <dbReference type="NCBI Taxonomy" id="1927960"/>
    <lineage>
        <taxon>Bacteria</taxon>
        <taxon>Pseudomonadati</taxon>
        <taxon>Pseudomonadota</taxon>
        <taxon>Gammaproteobacteria</taxon>
        <taxon>Lysobacterales</taxon>
        <taxon>Rhodanobacteraceae</taxon>
        <taxon>Dyella</taxon>
    </lineage>
</organism>
<gene>
    <name evidence="1" type="ORF">DWU99_10635</name>
</gene>
<keyword evidence="2" id="KW-1185">Reference proteome</keyword>
<dbReference type="EMBL" id="QRBF01000003">
    <property type="protein sequence ID" value="RDS84195.1"/>
    <property type="molecule type" value="Genomic_DNA"/>
</dbReference>
<name>A0A370X7L2_9GAMM</name>
<dbReference type="AlphaFoldDB" id="A0A370X7L2"/>